<dbReference type="KEGG" id="spar:SPRG_00599"/>
<evidence type="ECO:0000313" key="3">
    <source>
        <dbReference type="Proteomes" id="UP000030745"/>
    </source>
</evidence>
<dbReference type="Proteomes" id="UP000030745">
    <property type="component" value="Unassembled WGS sequence"/>
</dbReference>
<keyword evidence="3" id="KW-1185">Reference proteome</keyword>
<organism evidence="2 3">
    <name type="scientific">Saprolegnia parasitica (strain CBS 223.65)</name>
    <dbReference type="NCBI Taxonomy" id="695850"/>
    <lineage>
        <taxon>Eukaryota</taxon>
        <taxon>Sar</taxon>
        <taxon>Stramenopiles</taxon>
        <taxon>Oomycota</taxon>
        <taxon>Saprolegniomycetes</taxon>
        <taxon>Saprolegniales</taxon>
        <taxon>Saprolegniaceae</taxon>
        <taxon>Saprolegnia</taxon>
    </lineage>
</organism>
<dbReference type="RefSeq" id="XP_012194214.1">
    <property type="nucleotide sequence ID" value="XM_012338824.1"/>
</dbReference>
<evidence type="ECO:0000256" key="1">
    <source>
        <dbReference type="ARBA" id="ARBA00010568"/>
    </source>
</evidence>
<dbReference type="EMBL" id="KK583190">
    <property type="protein sequence ID" value="KDO34536.1"/>
    <property type="molecule type" value="Genomic_DNA"/>
</dbReference>
<accession>A0A067D780</accession>
<dbReference type="Gene3D" id="3.30.760.10">
    <property type="entry name" value="RNA Cap, Translation Initiation Factor Eif4e"/>
    <property type="match status" value="1"/>
</dbReference>
<dbReference type="InterPro" id="IPR015034">
    <property type="entry name" value="Bles03"/>
</dbReference>
<dbReference type="PANTHER" id="PTHR31977:SF1">
    <property type="entry name" value="UPF0696 PROTEIN C11ORF68"/>
    <property type="match status" value="1"/>
</dbReference>
<comment type="similarity">
    <text evidence="1">Belongs to the UPF0696 family.</text>
</comment>
<sequence>MATKLDELQPAEAILLARTSAPPKKASSSSSSTHHIAPNESLADFVRRVRPSTPHATKRWISIRGPYPATALLLTDEQKGACVAELRALIDAWSEELIHVRPTDVTRQARIVSASVFALAKQYNYGSGKLLVSLEPSTVDANWSAIALATVQGALGCSARISTTHASPRLHIASIIVSCFWDEARMLQILSKLSELGLHVTAFKPDIFSALPGCDLRRLHLHTLLYNPTCP</sequence>
<dbReference type="GeneID" id="24123235"/>
<dbReference type="OMA" id="TKRWISI"/>
<dbReference type="SUPFAM" id="SSF55418">
    <property type="entry name" value="eIF4e-like"/>
    <property type="match status" value="1"/>
</dbReference>
<dbReference type="OrthoDB" id="67171at2759"/>
<dbReference type="VEuPathDB" id="FungiDB:SPRG_00599"/>
<protein>
    <submittedName>
        <fullName evidence="2">Uncharacterized protein</fullName>
    </submittedName>
</protein>
<dbReference type="PANTHER" id="PTHR31977">
    <property type="entry name" value="UPF0696 PROTEIN C11ORF68"/>
    <property type="match status" value="1"/>
</dbReference>
<dbReference type="InterPro" id="IPR023398">
    <property type="entry name" value="TIF_eIF4e-like"/>
</dbReference>
<gene>
    <name evidence="2" type="ORF">SPRG_00599</name>
</gene>
<name>A0A067D780_SAPPC</name>
<evidence type="ECO:0000313" key="2">
    <source>
        <dbReference type="EMBL" id="KDO34536.1"/>
    </source>
</evidence>
<dbReference type="AlphaFoldDB" id="A0A067D780"/>
<dbReference type="Pfam" id="PF08939">
    <property type="entry name" value="Bles03"/>
    <property type="match status" value="1"/>
</dbReference>
<proteinExistence type="inferred from homology"/>
<reference evidence="2 3" key="1">
    <citation type="journal article" date="2013" name="PLoS Genet.">
        <title>Distinctive expansion of potential virulence genes in the genome of the oomycete fish pathogen Saprolegnia parasitica.</title>
        <authorList>
            <person name="Jiang R.H."/>
            <person name="de Bruijn I."/>
            <person name="Haas B.J."/>
            <person name="Belmonte R."/>
            <person name="Lobach L."/>
            <person name="Christie J."/>
            <person name="van den Ackerveken G."/>
            <person name="Bottin A."/>
            <person name="Bulone V."/>
            <person name="Diaz-Moreno S.M."/>
            <person name="Dumas B."/>
            <person name="Fan L."/>
            <person name="Gaulin E."/>
            <person name="Govers F."/>
            <person name="Grenville-Briggs L.J."/>
            <person name="Horner N.R."/>
            <person name="Levin J.Z."/>
            <person name="Mammella M."/>
            <person name="Meijer H.J."/>
            <person name="Morris P."/>
            <person name="Nusbaum C."/>
            <person name="Oome S."/>
            <person name="Phillips A.J."/>
            <person name="van Rooyen D."/>
            <person name="Rzeszutek E."/>
            <person name="Saraiva M."/>
            <person name="Secombes C.J."/>
            <person name="Seidl M.F."/>
            <person name="Snel B."/>
            <person name="Stassen J.H."/>
            <person name="Sykes S."/>
            <person name="Tripathy S."/>
            <person name="van den Berg H."/>
            <person name="Vega-Arreguin J.C."/>
            <person name="Wawra S."/>
            <person name="Young S.K."/>
            <person name="Zeng Q."/>
            <person name="Dieguez-Uribeondo J."/>
            <person name="Russ C."/>
            <person name="Tyler B.M."/>
            <person name="van West P."/>
        </authorList>
    </citation>
    <scope>NUCLEOTIDE SEQUENCE [LARGE SCALE GENOMIC DNA]</scope>
    <source>
        <strain evidence="2 3">CBS 223.65</strain>
    </source>
</reference>